<protein>
    <submittedName>
        <fullName evidence="1">Uncharacterized protein</fullName>
    </submittedName>
</protein>
<comment type="caution">
    <text evidence="1">The sequence shown here is derived from an EMBL/GenBank/DDBJ whole genome shotgun (WGS) entry which is preliminary data.</text>
</comment>
<evidence type="ECO:0000313" key="1">
    <source>
        <dbReference type="EMBL" id="KAG0420714.1"/>
    </source>
</evidence>
<reference evidence="1 2" key="1">
    <citation type="journal article" date="2020" name="Cell">
        <title>Large-Scale Comparative Analyses of Tick Genomes Elucidate Their Genetic Diversity and Vector Capacities.</title>
        <authorList>
            <consortium name="Tick Genome and Microbiome Consortium (TIGMIC)"/>
            <person name="Jia N."/>
            <person name="Wang J."/>
            <person name="Shi W."/>
            <person name="Du L."/>
            <person name="Sun Y."/>
            <person name="Zhan W."/>
            <person name="Jiang J.F."/>
            <person name="Wang Q."/>
            <person name="Zhang B."/>
            <person name="Ji P."/>
            <person name="Bell-Sakyi L."/>
            <person name="Cui X.M."/>
            <person name="Yuan T.T."/>
            <person name="Jiang B.G."/>
            <person name="Yang W.F."/>
            <person name="Lam T.T."/>
            <person name="Chang Q.C."/>
            <person name="Ding S.J."/>
            <person name="Wang X.J."/>
            <person name="Zhu J.G."/>
            <person name="Ruan X.D."/>
            <person name="Zhao L."/>
            <person name="Wei J.T."/>
            <person name="Ye R.Z."/>
            <person name="Que T.C."/>
            <person name="Du C.H."/>
            <person name="Zhou Y.H."/>
            <person name="Cheng J.X."/>
            <person name="Dai P.F."/>
            <person name="Guo W.B."/>
            <person name="Han X.H."/>
            <person name="Huang E.J."/>
            <person name="Li L.F."/>
            <person name="Wei W."/>
            <person name="Gao Y.C."/>
            <person name="Liu J.Z."/>
            <person name="Shao H.Z."/>
            <person name="Wang X."/>
            <person name="Wang C.C."/>
            <person name="Yang T.C."/>
            <person name="Huo Q.B."/>
            <person name="Li W."/>
            <person name="Chen H.Y."/>
            <person name="Chen S.E."/>
            <person name="Zhou L.G."/>
            <person name="Ni X.B."/>
            <person name="Tian J.H."/>
            <person name="Sheng Y."/>
            <person name="Liu T."/>
            <person name="Pan Y.S."/>
            <person name="Xia L.Y."/>
            <person name="Li J."/>
            <person name="Zhao F."/>
            <person name="Cao W.C."/>
        </authorList>
    </citation>
    <scope>NUCLEOTIDE SEQUENCE [LARGE SCALE GENOMIC DNA]</scope>
    <source>
        <strain evidence="1">Iper-2018</strain>
    </source>
</reference>
<sequence length="82" mass="9103">MVVVREEFVCEISEIIWLGTSDCHAGPGSRKTTPGGQKQPFQRDDDDDENLSAAQVPDHKRLVQPFSAYRCDHSTPGLATYP</sequence>
<dbReference type="Proteomes" id="UP000805193">
    <property type="component" value="Unassembled WGS sequence"/>
</dbReference>
<organism evidence="1 2">
    <name type="scientific">Ixodes persulcatus</name>
    <name type="common">Taiga tick</name>
    <dbReference type="NCBI Taxonomy" id="34615"/>
    <lineage>
        <taxon>Eukaryota</taxon>
        <taxon>Metazoa</taxon>
        <taxon>Ecdysozoa</taxon>
        <taxon>Arthropoda</taxon>
        <taxon>Chelicerata</taxon>
        <taxon>Arachnida</taxon>
        <taxon>Acari</taxon>
        <taxon>Parasitiformes</taxon>
        <taxon>Ixodida</taxon>
        <taxon>Ixodoidea</taxon>
        <taxon>Ixodidae</taxon>
        <taxon>Ixodinae</taxon>
        <taxon>Ixodes</taxon>
    </lineage>
</organism>
<name>A0AC60PK94_IXOPE</name>
<keyword evidence="2" id="KW-1185">Reference proteome</keyword>
<accession>A0AC60PK94</accession>
<gene>
    <name evidence="1" type="ORF">HPB47_003332</name>
</gene>
<proteinExistence type="predicted"/>
<evidence type="ECO:0000313" key="2">
    <source>
        <dbReference type="Proteomes" id="UP000805193"/>
    </source>
</evidence>
<dbReference type="EMBL" id="JABSTQ010010481">
    <property type="protein sequence ID" value="KAG0420714.1"/>
    <property type="molecule type" value="Genomic_DNA"/>
</dbReference>